<dbReference type="InterPro" id="IPR021309">
    <property type="entry name" value="YgaP-like_TM"/>
</dbReference>
<protein>
    <submittedName>
        <fullName evidence="3">DUF2892 domain-containing protein</fullName>
    </submittedName>
</protein>
<proteinExistence type="predicted"/>
<evidence type="ECO:0000256" key="1">
    <source>
        <dbReference type="SAM" id="Phobius"/>
    </source>
</evidence>
<feature type="domain" description="Inner membrane protein YgaP-like transmembrane" evidence="2">
    <location>
        <begin position="4"/>
        <end position="65"/>
    </location>
</feature>
<dbReference type="KEGG" id="paqt:E8L99_14635"/>
<gene>
    <name evidence="3" type="ORF">E8L99_14635</name>
</gene>
<feature type="transmembrane region" description="Helical" evidence="1">
    <location>
        <begin position="36"/>
        <end position="59"/>
    </location>
</feature>
<accession>A0A4D7QLM3</accession>
<keyword evidence="1" id="KW-1133">Transmembrane helix</keyword>
<dbReference type="OrthoDB" id="9804804at2"/>
<keyword evidence="4" id="KW-1185">Reference proteome</keyword>
<dbReference type="AlphaFoldDB" id="A0A4D7QLM3"/>
<sequence length="71" mass="7425">MFSTNVGGIDRIVRIVAGLALILFALTGIPATGYNWLGWIGVVPLVTAALGWCPAYTLFGISSCPLSSRQG</sequence>
<evidence type="ECO:0000313" key="4">
    <source>
        <dbReference type="Proteomes" id="UP000298588"/>
    </source>
</evidence>
<dbReference type="RefSeq" id="WP_137100234.1">
    <property type="nucleotide sequence ID" value="NZ_CP039865.1"/>
</dbReference>
<feature type="transmembrane region" description="Helical" evidence="1">
    <location>
        <begin position="12"/>
        <end position="30"/>
    </location>
</feature>
<keyword evidence="1" id="KW-0472">Membrane</keyword>
<name>A0A4D7QLM3_9HYPH</name>
<organism evidence="3 4">
    <name type="scientific">Phreatobacter aquaticus</name>
    <dbReference type="NCBI Taxonomy" id="2570229"/>
    <lineage>
        <taxon>Bacteria</taxon>
        <taxon>Pseudomonadati</taxon>
        <taxon>Pseudomonadota</taxon>
        <taxon>Alphaproteobacteria</taxon>
        <taxon>Hyphomicrobiales</taxon>
        <taxon>Phreatobacteraceae</taxon>
        <taxon>Phreatobacter</taxon>
    </lineage>
</organism>
<dbReference type="Pfam" id="PF11127">
    <property type="entry name" value="YgaP-like_TM"/>
    <property type="match status" value="1"/>
</dbReference>
<dbReference type="Proteomes" id="UP000298588">
    <property type="component" value="Chromosome"/>
</dbReference>
<reference evidence="3 4" key="1">
    <citation type="submission" date="2019-04" db="EMBL/GenBank/DDBJ databases">
        <title>Phreatobacter aquaticus sp. nov.</title>
        <authorList>
            <person name="Choi A."/>
            <person name="Baek K."/>
        </authorList>
    </citation>
    <scope>NUCLEOTIDE SEQUENCE [LARGE SCALE GENOMIC DNA]</scope>
    <source>
        <strain evidence="3 4">NMCR1094</strain>
    </source>
</reference>
<dbReference type="EMBL" id="CP039865">
    <property type="protein sequence ID" value="QCK86903.1"/>
    <property type="molecule type" value="Genomic_DNA"/>
</dbReference>
<evidence type="ECO:0000313" key="3">
    <source>
        <dbReference type="EMBL" id="QCK86903.1"/>
    </source>
</evidence>
<keyword evidence="1" id="KW-0812">Transmembrane</keyword>
<evidence type="ECO:0000259" key="2">
    <source>
        <dbReference type="Pfam" id="PF11127"/>
    </source>
</evidence>